<dbReference type="EMBL" id="JGZC01000005">
    <property type="protein sequence ID" value="KFI70848.1"/>
    <property type="molecule type" value="Genomic_DNA"/>
</dbReference>
<evidence type="ECO:0000259" key="2">
    <source>
        <dbReference type="PROSITE" id="PS50937"/>
    </source>
</evidence>
<dbReference type="GO" id="GO:0003700">
    <property type="term" value="F:DNA-binding transcription factor activity"/>
    <property type="evidence" value="ECO:0007669"/>
    <property type="project" value="InterPro"/>
</dbReference>
<dbReference type="PROSITE" id="PS50937">
    <property type="entry name" value="HTH_MERR_2"/>
    <property type="match status" value="1"/>
</dbReference>
<keyword evidence="1" id="KW-0238">DNA-binding</keyword>
<dbReference type="InterPro" id="IPR000551">
    <property type="entry name" value="MerR-type_HTH_dom"/>
</dbReference>
<evidence type="ECO:0000313" key="3">
    <source>
        <dbReference type="EMBL" id="KFI70848.1"/>
    </source>
</evidence>
<keyword evidence="4" id="KW-1185">Reference proteome</keyword>
<dbReference type="GO" id="GO:0003677">
    <property type="term" value="F:DNA binding"/>
    <property type="evidence" value="ECO:0007669"/>
    <property type="project" value="UniProtKB-KW"/>
</dbReference>
<sequence length="156" mass="17511">MGNTASTWHTIRQASMISGLPETTLRYYEQIGIIKPITRDPSSGHRMYSDDDLQSLITISCLSATGMPLNAMREYLANVVDGPEGARRQVELLDEQALRLAAKAESIRMQQAYVSFKTLYWRAIAEGRSDEAERLLAENRDIVDAVKRQQHEPSGV</sequence>
<dbReference type="InterPro" id="IPR047057">
    <property type="entry name" value="MerR_fam"/>
</dbReference>
<dbReference type="SUPFAM" id="SSF46955">
    <property type="entry name" value="Putative DNA-binding domain"/>
    <property type="match status" value="1"/>
</dbReference>
<dbReference type="InterPro" id="IPR009061">
    <property type="entry name" value="DNA-bd_dom_put_sf"/>
</dbReference>
<evidence type="ECO:0000313" key="4">
    <source>
        <dbReference type="Proteomes" id="UP000029060"/>
    </source>
</evidence>
<dbReference type="eggNOG" id="COG0789">
    <property type="taxonomic scope" value="Bacteria"/>
</dbReference>
<comment type="caution">
    <text evidence="3">The sequence shown here is derived from an EMBL/GenBank/DDBJ whole genome shotgun (WGS) entry which is preliminary data.</text>
</comment>
<reference evidence="3 4" key="1">
    <citation type="submission" date="2014-03" db="EMBL/GenBank/DDBJ databases">
        <title>Genomics of Bifidobacteria.</title>
        <authorList>
            <person name="Ventura M."/>
            <person name="Milani C."/>
            <person name="Lugli G.A."/>
        </authorList>
    </citation>
    <scope>NUCLEOTIDE SEQUENCE [LARGE SCALE GENOMIC DNA]</scope>
    <source>
        <strain evidence="3 4">LMG 11341</strain>
    </source>
</reference>
<dbReference type="Proteomes" id="UP000029060">
    <property type="component" value="Unassembled WGS sequence"/>
</dbReference>
<dbReference type="PANTHER" id="PTHR30204:SF98">
    <property type="entry name" value="HTH-TYPE TRANSCRIPTIONAL REGULATOR ADHR"/>
    <property type="match status" value="1"/>
</dbReference>
<dbReference type="RefSeq" id="WP_073117557.1">
    <property type="nucleotide sequence ID" value="NZ_CADAXU010000006.1"/>
</dbReference>
<dbReference type="OrthoDB" id="9802944at2"/>
<name>A0A087BIJ8_9BIFI</name>
<dbReference type="SMART" id="SM00422">
    <property type="entry name" value="HTH_MERR"/>
    <property type="match status" value="1"/>
</dbReference>
<dbReference type="AlphaFoldDB" id="A0A087BIJ8"/>
<evidence type="ECO:0000256" key="1">
    <source>
        <dbReference type="ARBA" id="ARBA00023125"/>
    </source>
</evidence>
<protein>
    <submittedName>
        <fullName evidence="3">Transcriptional regulator, MerR family</fullName>
    </submittedName>
</protein>
<accession>A0A087BIJ8</accession>
<gene>
    <name evidence="3" type="ORF">BMERY_0289</name>
</gene>
<proteinExistence type="predicted"/>
<dbReference type="Pfam" id="PF13411">
    <property type="entry name" value="MerR_1"/>
    <property type="match status" value="1"/>
</dbReference>
<dbReference type="STRING" id="78345.BMERY_0289"/>
<organism evidence="3 4">
    <name type="scientific">Bifidobacterium merycicum</name>
    <dbReference type="NCBI Taxonomy" id="78345"/>
    <lineage>
        <taxon>Bacteria</taxon>
        <taxon>Bacillati</taxon>
        <taxon>Actinomycetota</taxon>
        <taxon>Actinomycetes</taxon>
        <taxon>Bifidobacteriales</taxon>
        <taxon>Bifidobacteriaceae</taxon>
        <taxon>Bifidobacterium</taxon>
    </lineage>
</organism>
<feature type="domain" description="HTH merR-type" evidence="2">
    <location>
        <begin position="8"/>
        <end position="78"/>
    </location>
</feature>
<dbReference type="PANTHER" id="PTHR30204">
    <property type="entry name" value="REDOX-CYCLING DRUG-SENSING TRANSCRIPTIONAL ACTIVATOR SOXR"/>
    <property type="match status" value="1"/>
</dbReference>
<dbReference type="Gene3D" id="1.10.1660.10">
    <property type="match status" value="1"/>
</dbReference>